<dbReference type="PANTHER" id="PTHR45937:SF1">
    <property type="entry name" value="ASPARAGINE SYNTHETASE DOMAIN-CONTAINING PROTEIN 1"/>
    <property type="match status" value="1"/>
</dbReference>
<dbReference type="CDD" id="cd01991">
    <property type="entry name" value="Asn_synthase_B_C"/>
    <property type="match status" value="1"/>
</dbReference>
<dbReference type="PANTHER" id="PTHR45937">
    <property type="entry name" value="ASPARAGINE SYNTHETASE DOMAIN-CONTAINING PROTEIN 1"/>
    <property type="match status" value="1"/>
</dbReference>
<feature type="domain" description="Glutamine amidotransferase type-2" evidence="4">
    <location>
        <begin position="2"/>
        <end position="198"/>
    </location>
</feature>
<evidence type="ECO:0000256" key="3">
    <source>
        <dbReference type="ARBA" id="ARBA00022962"/>
    </source>
</evidence>
<accession>A0AAV8WHF9</accession>
<protein>
    <recommendedName>
        <fullName evidence="4">Glutamine amidotransferase type-2 domain-containing protein</fullName>
    </recommendedName>
</protein>
<sequence>MCGIICICSNTQKKSHLLDSFQCFKDTIKNRGPDSFDVKTYDTKTRSLLLSASVLWLQGRCMTKQPLETVKAVLVYNGDIFGGLPDELVAKEGDTKLIFDLLRSNNKPSSVLCQLQGPYAFIYFDGEQEKLYFGRDVYGRRSLLIGKSRNEVIVLTSVAKRSKEFEFIELPSIGTFSWDLKTDVFTVHPWQYYNPQFNTKLIQLKQFLNKEVAIEPNLENCKYFKFTEPSVKQLALFTDIKNAETKNIFQKLLNDTDWLKKVSTLKTLLENSVEKRIATQPKRCKDCIIDDNPCRHSLTGVLFSGGVDCAILALIADKFTDKDRPIDLINVAFDESNSYKTPDRVTGLQTLEELRTLRPERTWNFLEINVSRDELNEERSKRIADLIYPLQTVLDDSLGCALWFASRAQHGTVQSSCRVLLVGMGADELFGGYTRHRAALKRSSWSGLHDVLVEDWQNLAYRNLGRDDRVVSDHGRQLRTPYLDENVVKFVCSLNCWEKTYPSDEVPQGIGEKILLRSLAYHLGLKIASTFRKRALQFGSRIANKKENAHEVSERLCF</sequence>
<dbReference type="InterPro" id="IPR051857">
    <property type="entry name" value="Asn_synthetase_domain"/>
</dbReference>
<dbReference type="InterPro" id="IPR017932">
    <property type="entry name" value="GATase_2_dom"/>
</dbReference>
<proteinExistence type="predicted"/>
<dbReference type="GO" id="GO:0006529">
    <property type="term" value="P:asparagine biosynthetic process"/>
    <property type="evidence" value="ECO:0007669"/>
    <property type="project" value="UniProtKB-KW"/>
</dbReference>
<dbReference type="SUPFAM" id="SSF52402">
    <property type="entry name" value="Adenine nucleotide alpha hydrolases-like"/>
    <property type="match status" value="1"/>
</dbReference>
<dbReference type="AlphaFoldDB" id="A0AAV8WHF9"/>
<dbReference type="Pfam" id="PF00733">
    <property type="entry name" value="Asn_synthase"/>
    <property type="match status" value="1"/>
</dbReference>
<dbReference type="InterPro" id="IPR029055">
    <property type="entry name" value="Ntn_hydrolases_N"/>
</dbReference>
<dbReference type="EMBL" id="JANEYG010000001">
    <property type="protein sequence ID" value="KAJ8925876.1"/>
    <property type="molecule type" value="Genomic_DNA"/>
</dbReference>
<comment type="caution">
    <text evidence="5">The sequence shown here is derived from an EMBL/GenBank/DDBJ whole genome shotgun (WGS) entry which is preliminary data.</text>
</comment>
<evidence type="ECO:0000256" key="1">
    <source>
        <dbReference type="ARBA" id="ARBA00022605"/>
    </source>
</evidence>
<dbReference type="Gene3D" id="3.60.20.10">
    <property type="entry name" value="Glutamine Phosphoribosylpyrophosphate, subunit 1, domain 1"/>
    <property type="match status" value="1"/>
</dbReference>
<dbReference type="InterPro" id="IPR014729">
    <property type="entry name" value="Rossmann-like_a/b/a_fold"/>
</dbReference>
<gene>
    <name evidence="5" type="ORF">NQ315_009728</name>
</gene>
<dbReference type="Pfam" id="PF13537">
    <property type="entry name" value="GATase_7"/>
    <property type="match status" value="1"/>
</dbReference>
<dbReference type="Gene3D" id="3.40.50.620">
    <property type="entry name" value="HUPs"/>
    <property type="match status" value="1"/>
</dbReference>
<keyword evidence="3" id="KW-0315">Glutamine amidotransferase</keyword>
<name>A0AAV8WHF9_9CUCU</name>
<evidence type="ECO:0000259" key="4">
    <source>
        <dbReference type="PROSITE" id="PS51278"/>
    </source>
</evidence>
<keyword evidence="1" id="KW-0028">Amino-acid biosynthesis</keyword>
<evidence type="ECO:0000313" key="6">
    <source>
        <dbReference type="Proteomes" id="UP001159042"/>
    </source>
</evidence>
<dbReference type="Proteomes" id="UP001159042">
    <property type="component" value="Unassembled WGS sequence"/>
</dbReference>
<keyword evidence="6" id="KW-1185">Reference proteome</keyword>
<dbReference type="SUPFAM" id="SSF56235">
    <property type="entry name" value="N-terminal nucleophile aminohydrolases (Ntn hydrolases)"/>
    <property type="match status" value="1"/>
</dbReference>
<reference evidence="5 6" key="1">
    <citation type="journal article" date="2023" name="Insect Mol. Biol.">
        <title>Genome sequencing provides insights into the evolution of gene families encoding plant cell wall-degrading enzymes in longhorned beetles.</title>
        <authorList>
            <person name="Shin N.R."/>
            <person name="Okamura Y."/>
            <person name="Kirsch R."/>
            <person name="Pauchet Y."/>
        </authorList>
    </citation>
    <scope>NUCLEOTIDE SEQUENCE [LARGE SCALE GENOMIC DNA]</scope>
    <source>
        <strain evidence="5">EAD_L_NR</strain>
    </source>
</reference>
<dbReference type="InterPro" id="IPR001962">
    <property type="entry name" value="Asn_synthase"/>
</dbReference>
<evidence type="ECO:0000313" key="5">
    <source>
        <dbReference type="EMBL" id="KAJ8925876.1"/>
    </source>
</evidence>
<keyword evidence="2" id="KW-0061">Asparagine biosynthesis</keyword>
<organism evidence="5 6">
    <name type="scientific">Exocentrus adspersus</name>
    <dbReference type="NCBI Taxonomy" id="1586481"/>
    <lineage>
        <taxon>Eukaryota</taxon>
        <taxon>Metazoa</taxon>
        <taxon>Ecdysozoa</taxon>
        <taxon>Arthropoda</taxon>
        <taxon>Hexapoda</taxon>
        <taxon>Insecta</taxon>
        <taxon>Pterygota</taxon>
        <taxon>Neoptera</taxon>
        <taxon>Endopterygota</taxon>
        <taxon>Coleoptera</taxon>
        <taxon>Polyphaga</taxon>
        <taxon>Cucujiformia</taxon>
        <taxon>Chrysomeloidea</taxon>
        <taxon>Cerambycidae</taxon>
        <taxon>Lamiinae</taxon>
        <taxon>Acanthocinini</taxon>
        <taxon>Exocentrus</taxon>
    </lineage>
</organism>
<dbReference type="GO" id="GO:0004066">
    <property type="term" value="F:asparagine synthase (glutamine-hydrolyzing) activity"/>
    <property type="evidence" value="ECO:0007669"/>
    <property type="project" value="InterPro"/>
</dbReference>
<dbReference type="PROSITE" id="PS51278">
    <property type="entry name" value="GATASE_TYPE_2"/>
    <property type="match status" value="1"/>
</dbReference>
<evidence type="ECO:0000256" key="2">
    <source>
        <dbReference type="ARBA" id="ARBA00022888"/>
    </source>
</evidence>